<feature type="compositionally biased region" description="Basic and acidic residues" evidence="1">
    <location>
        <begin position="1061"/>
        <end position="1071"/>
    </location>
</feature>
<dbReference type="Gene3D" id="2.60.200.20">
    <property type="match status" value="1"/>
</dbReference>
<evidence type="ECO:0000259" key="3">
    <source>
        <dbReference type="Pfam" id="PF16697"/>
    </source>
</evidence>
<name>A0ABP9VIL5_9BACT</name>
<organism evidence="4 5">
    <name type="scientific">Novipirellula caenicola</name>
    <dbReference type="NCBI Taxonomy" id="1536901"/>
    <lineage>
        <taxon>Bacteria</taxon>
        <taxon>Pseudomonadati</taxon>
        <taxon>Planctomycetota</taxon>
        <taxon>Planctomycetia</taxon>
        <taxon>Pirellulales</taxon>
        <taxon>Pirellulaceae</taxon>
        <taxon>Novipirellula</taxon>
    </lineage>
</organism>
<feature type="compositionally biased region" description="Polar residues" evidence="1">
    <location>
        <begin position="1268"/>
        <end position="1291"/>
    </location>
</feature>
<feature type="compositionally biased region" description="Basic and acidic residues" evidence="1">
    <location>
        <begin position="821"/>
        <end position="831"/>
    </location>
</feature>
<feature type="compositionally biased region" description="Polar residues" evidence="1">
    <location>
        <begin position="741"/>
        <end position="752"/>
    </location>
</feature>
<keyword evidence="2" id="KW-0472">Membrane</keyword>
<feature type="region of interest" description="Disordered" evidence="1">
    <location>
        <begin position="1265"/>
        <end position="1291"/>
    </location>
</feature>
<dbReference type="CDD" id="cd00060">
    <property type="entry name" value="FHA"/>
    <property type="match status" value="1"/>
</dbReference>
<feature type="compositionally biased region" description="Acidic residues" evidence="1">
    <location>
        <begin position="1213"/>
        <end position="1224"/>
    </location>
</feature>
<feature type="compositionally biased region" description="Polar residues" evidence="1">
    <location>
        <begin position="232"/>
        <end position="245"/>
    </location>
</feature>
<accession>A0ABP9VIL5</accession>
<dbReference type="Gene3D" id="1.10.287.1490">
    <property type="match status" value="1"/>
</dbReference>
<dbReference type="EMBL" id="BAABRO010000001">
    <property type="protein sequence ID" value="GAA5505049.1"/>
    <property type="molecule type" value="Genomic_DNA"/>
</dbReference>
<feature type="region of interest" description="Disordered" evidence="1">
    <location>
        <begin position="1153"/>
        <end position="1252"/>
    </location>
</feature>
<keyword evidence="2" id="KW-0812">Transmembrane</keyword>
<dbReference type="Proteomes" id="UP001416858">
    <property type="component" value="Unassembled WGS sequence"/>
</dbReference>
<feature type="region of interest" description="Disordered" evidence="1">
    <location>
        <begin position="1"/>
        <end position="43"/>
    </location>
</feature>
<keyword evidence="5" id="KW-1185">Reference proteome</keyword>
<dbReference type="SUPFAM" id="SSF49879">
    <property type="entry name" value="SMAD/FHA domain"/>
    <property type="match status" value="1"/>
</dbReference>
<feature type="region of interest" description="Disordered" evidence="1">
    <location>
        <begin position="636"/>
        <end position="942"/>
    </location>
</feature>
<feature type="compositionally biased region" description="Low complexity" evidence="1">
    <location>
        <begin position="646"/>
        <end position="657"/>
    </location>
</feature>
<evidence type="ECO:0000256" key="2">
    <source>
        <dbReference type="SAM" id="Phobius"/>
    </source>
</evidence>
<feature type="compositionally biased region" description="Acidic residues" evidence="1">
    <location>
        <begin position="919"/>
        <end position="933"/>
    </location>
</feature>
<evidence type="ECO:0000256" key="1">
    <source>
        <dbReference type="SAM" id="MobiDB-lite"/>
    </source>
</evidence>
<feature type="compositionally biased region" description="Polar residues" evidence="1">
    <location>
        <begin position="885"/>
        <end position="917"/>
    </location>
</feature>
<feature type="compositionally biased region" description="Acidic residues" evidence="1">
    <location>
        <begin position="684"/>
        <end position="702"/>
    </location>
</feature>
<feature type="compositionally biased region" description="Basic and acidic residues" evidence="1">
    <location>
        <begin position="991"/>
        <end position="1022"/>
    </location>
</feature>
<sequence>MNSDHTSDTAPFPNDDYAFGSLVEESSTASHADSAKPRDASSLFRSQQTIEDQLAFPYETLDVSSGQVPSLAASGTSLLSKPDETEAMEFRVISAGSPVRRLRLTGNRYTFGSAHGCSVQLGDRSLRPMHAVLIRDANQILVRAYSVPIEVNHVRTTEARLSVGDVMRLGNYQFELLASTKTSTQSITSDRFHHRSVTTSIAASNDRSGNPRDIAHLGQLDSTIAAGVYPSSRPTSPLGMTTAPSTPRRDFAPNVPMAEDAAWREQLRREVQQWRKRQEECERRESHCSQREHELRGRETELWSRAEDLYKREARLLSEESNARTIQTKYEQKKAEVARLLEENESNQRMLAKREIEFKSLEDNYRRQVEEAARQLTQSQQQAKTATDAIHRMREQFNKLNEQLEMLSANQEVLTREEVQNREEHRRIQRELEASRDEAIQERAKSESLRAEAEARLEEITRELEAIRSQRESERRIVAESEVVAQQLRDQIEELQQTVVRASEESSELRNNYGEARETIQQLETMLAENGERHEADRNSWLAEAEQLHQSVEALSVELANAHRELAELRDVNNEVTHRIDEIAKQRDQALAEIQVRPTSEAFDLVSAELGATTEQLSRMRAQYEEAIAELQDAFADRPSPAYDTPPSKSSSLSPYPALGLTPSSDNRLDNPLDVSPLSRISEADNEEASVIEAESSSETDLDDHRELAGSSSSETPSDDWVDHDAVGFEAGEEPTFDDTFGNSEQTDSESMSAYDVDNEAWPTYETPALQDREPLDHESAAAPGEQAQWLIEESTDAVESSVDDALEGVAESLTENSSDAVDRDSSVDEDHVVDDESVLEERPAAEEVTSSVWGTPSELLRDEPASEPTNETNGDARLEEDSVDLQSEASPSVSWATPSQLLDESATAGDSPQNASYDDGEDRAYDEDDDTDVSVSTWKTPSQLIDEEVAVATDSDSVDEDVVAMDDDTAEHAVDESSEVENIWSSLHSDYQRDDSSQYDDSAEHHDAEDNLESDHDHEAEALSDDQDDNVDDPYASMGSLASQLIQDIEADNASYESQPWDHRDAAHDADDSDDVHSPTGYDESSEPGEEVEVTSMFGEVEALDHDSQSESDDSYDEPALESDAVEHTRAWSYQDSQDAIDDEASVEDAMLNQSSVDALDAASDARIDSGERFDDHPSTDDVEDHDAAATDGSGEYGIEEHHRDPYNLGESDQEEIDEDAAVADDATVMSSETVVSDTQSTASQDAEDDEDSIEAYMNRLLKRVQGESTQPTESKTVSKSTQASTSVTDTRSSATATALGTTTAVATTVEADDSAYIDPDEPMVPRSQAPEKTSNLSAMRELANQSARNAISRSTRVQTRDTQIKAMSKFAQTGVAILCAVAMIMFTTWSLRYIAAIAIVVIGFVCFNEGIVLLSEAKKRLKAIEEDAAREQEQSGPTEEELKEQAEMAARLEAKLDLAVKPKKS</sequence>
<comment type="caution">
    <text evidence="4">The sequence shown here is derived from an EMBL/GenBank/DDBJ whole genome shotgun (WGS) entry which is preliminary data.</text>
</comment>
<feature type="compositionally biased region" description="Acidic residues" evidence="1">
    <location>
        <begin position="1085"/>
        <end position="1094"/>
    </location>
</feature>
<feature type="compositionally biased region" description="Acidic residues" evidence="1">
    <location>
        <begin position="1111"/>
        <end position="1122"/>
    </location>
</feature>
<feature type="region of interest" description="Disordered" evidence="1">
    <location>
        <begin position="228"/>
        <end position="253"/>
    </location>
</feature>
<feature type="compositionally biased region" description="Basic and acidic residues" evidence="1">
    <location>
        <begin position="1165"/>
        <end position="1181"/>
    </location>
</feature>
<gene>
    <name evidence="4" type="ORF">Rcae01_00490</name>
</gene>
<dbReference type="Pfam" id="PF16697">
    <property type="entry name" value="Yop-YscD_cpl"/>
    <property type="match status" value="1"/>
</dbReference>
<feature type="transmembrane region" description="Helical" evidence="2">
    <location>
        <begin position="1395"/>
        <end position="1416"/>
    </location>
</feature>
<feature type="compositionally biased region" description="Basic and acidic residues" evidence="1">
    <location>
        <begin position="771"/>
        <end position="780"/>
    </location>
</feature>
<evidence type="ECO:0000313" key="5">
    <source>
        <dbReference type="Proteomes" id="UP001416858"/>
    </source>
</evidence>
<reference evidence="4 5" key="1">
    <citation type="submission" date="2024-02" db="EMBL/GenBank/DDBJ databases">
        <title>Rhodopirellula caenicola NBRC 110016.</title>
        <authorList>
            <person name="Ichikawa N."/>
            <person name="Katano-Makiyama Y."/>
            <person name="Hidaka K."/>
        </authorList>
    </citation>
    <scope>NUCLEOTIDE SEQUENCE [LARGE SCALE GENOMIC DNA]</scope>
    <source>
        <strain evidence="4 5">NBRC 110016</strain>
    </source>
</reference>
<dbReference type="InterPro" id="IPR032030">
    <property type="entry name" value="YscD_cytoplasmic_dom"/>
</dbReference>
<evidence type="ECO:0000313" key="4">
    <source>
        <dbReference type="EMBL" id="GAA5505049.1"/>
    </source>
</evidence>
<feature type="compositionally biased region" description="Acidic residues" evidence="1">
    <location>
        <begin position="794"/>
        <end position="807"/>
    </location>
</feature>
<feature type="compositionally biased region" description="Acidic residues" evidence="1">
    <location>
        <begin position="1023"/>
        <end position="1033"/>
    </location>
</feature>
<feature type="compositionally biased region" description="Polar residues" evidence="1">
    <location>
        <begin position="1230"/>
        <end position="1246"/>
    </location>
</feature>
<protein>
    <recommendedName>
        <fullName evidence="3">YscD cytoplasmic domain-containing protein</fullName>
    </recommendedName>
</protein>
<proteinExistence type="predicted"/>
<feature type="region of interest" description="Disordered" evidence="1">
    <location>
        <begin position="968"/>
        <end position="1141"/>
    </location>
</feature>
<dbReference type="InterPro" id="IPR008984">
    <property type="entry name" value="SMAD_FHA_dom_sf"/>
</dbReference>
<dbReference type="RefSeq" id="WP_345682145.1">
    <property type="nucleotide sequence ID" value="NZ_BAABRO010000001.1"/>
</dbReference>
<feature type="domain" description="YscD cytoplasmic" evidence="3">
    <location>
        <begin position="101"/>
        <end position="177"/>
    </location>
</feature>
<keyword evidence="2" id="KW-1133">Transmembrane helix</keyword>